<feature type="compositionally biased region" description="Polar residues" evidence="9">
    <location>
        <begin position="1"/>
        <end position="15"/>
    </location>
</feature>
<evidence type="ECO:0000256" key="1">
    <source>
        <dbReference type="ARBA" id="ARBA00007118"/>
    </source>
</evidence>
<dbReference type="Gene3D" id="3.40.109.10">
    <property type="entry name" value="NADH Oxidase"/>
    <property type="match status" value="1"/>
</dbReference>
<keyword evidence="12" id="KW-1185">Reference proteome</keyword>
<dbReference type="AlphaFoldDB" id="A0A379LKL8"/>
<evidence type="ECO:0000313" key="12">
    <source>
        <dbReference type="Proteomes" id="UP000254123"/>
    </source>
</evidence>
<organism evidence="11 12">
    <name type="scientific">Psychrobacter phenylpyruvicus</name>
    <dbReference type="NCBI Taxonomy" id="29432"/>
    <lineage>
        <taxon>Bacteria</taxon>
        <taxon>Pseudomonadati</taxon>
        <taxon>Pseudomonadota</taxon>
        <taxon>Gammaproteobacteria</taxon>
        <taxon>Moraxellales</taxon>
        <taxon>Moraxellaceae</taxon>
        <taxon>Psychrobacter</taxon>
    </lineage>
</organism>
<evidence type="ECO:0000256" key="7">
    <source>
        <dbReference type="PIRNR" id="PIRNR000232"/>
    </source>
</evidence>
<keyword evidence="2 7" id="KW-0285">Flavoprotein</keyword>
<accession>A0A379LKL8</accession>
<name>A0A379LKL8_9GAMM</name>
<dbReference type="PANTHER" id="PTHR43821:SF1">
    <property type="entry name" value="NAD(P)H NITROREDUCTASE YDJA-RELATED"/>
    <property type="match status" value="1"/>
</dbReference>
<evidence type="ECO:0000256" key="8">
    <source>
        <dbReference type="PIRSR" id="PIRSR000232-1"/>
    </source>
</evidence>
<dbReference type="PANTHER" id="PTHR43821">
    <property type="entry name" value="NAD(P)H NITROREDUCTASE YDJA-RELATED"/>
    <property type="match status" value="1"/>
</dbReference>
<feature type="binding site" description="in other chain" evidence="8">
    <location>
        <begin position="42"/>
        <end position="44"/>
    </location>
    <ligand>
        <name>FMN</name>
        <dbReference type="ChEBI" id="CHEBI:58210"/>
        <note>ligand shared between dimeric partners</note>
    </ligand>
</feature>
<dbReference type="EC" id="1.-.-.-" evidence="7"/>
<dbReference type="Pfam" id="PF00881">
    <property type="entry name" value="Nitroreductase"/>
    <property type="match status" value="1"/>
</dbReference>
<keyword evidence="4 7" id="KW-0521">NADP</keyword>
<sequence length="222" mass="24719">MTDQNVDNDLMTNKNSKIKNTETNAQSAQVTDEQVINWIKSRRSIGNLTIPAPKENQVEAAIACAMTAPDHKKLQPWRFIITEGQRRHALGRALLAAAEAKALREGIELDERTIEKTLKMPLRAPMIITVVTRMQYHEKVPAFEQLLSTGAAVQNLLLALKAQGFNTVWRTGTLANEPAVKSYFNVGSEDYVAAFVYVGSTHCQMPSRGEIDTVDFITYDAE</sequence>
<dbReference type="CDD" id="cd02135">
    <property type="entry name" value="YdjA-like"/>
    <property type="match status" value="1"/>
</dbReference>
<evidence type="ECO:0000256" key="2">
    <source>
        <dbReference type="ARBA" id="ARBA00022630"/>
    </source>
</evidence>
<evidence type="ECO:0000259" key="10">
    <source>
        <dbReference type="Pfam" id="PF00881"/>
    </source>
</evidence>
<dbReference type="EMBL" id="UGVC01000001">
    <property type="protein sequence ID" value="SUD91103.1"/>
    <property type="molecule type" value="Genomic_DNA"/>
</dbReference>
<comment type="similarity">
    <text evidence="1 7">Belongs to the nitroreductase family.</text>
</comment>
<evidence type="ECO:0000313" key="11">
    <source>
        <dbReference type="EMBL" id="SUD91103.1"/>
    </source>
</evidence>
<feature type="binding site" evidence="8">
    <location>
        <position position="71"/>
    </location>
    <ligand>
        <name>FMN</name>
        <dbReference type="ChEBI" id="CHEBI:58210"/>
        <note>ligand shared between dimeric partners</note>
    </ligand>
</feature>
<protein>
    <recommendedName>
        <fullName evidence="7">Putative NAD(P)H nitroreductase</fullName>
        <ecNumber evidence="7">1.-.-.-</ecNumber>
    </recommendedName>
</protein>
<dbReference type="PIRSF" id="PIRSF000232">
    <property type="entry name" value="YdjA"/>
    <property type="match status" value="1"/>
</dbReference>
<dbReference type="GO" id="GO:0016491">
    <property type="term" value="F:oxidoreductase activity"/>
    <property type="evidence" value="ECO:0007669"/>
    <property type="project" value="UniProtKB-UniRule"/>
</dbReference>
<dbReference type="Proteomes" id="UP000254123">
    <property type="component" value="Unassembled WGS sequence"/>
</dbReference>
<dbReference type="InterPro" id="IPR026021">
    <property type="entry name" value="YdjA-like"/>
</dbReference>
<proteinExistence type="inferred from homology"/>
<feature type="binding site" description="in other chain" evidence="8">
    <location>
        <begin position="169"/>
        <end position="171"/>
    </location>
    <ligand>
        <name>FMN</name>
        <dbReference type="ChEBI" id="CHEBI:58210"/>
        <note>ligand shared between dimeric partners</note>
    </ligand>
</feature>
<keyword evidence="3 7" id="KW-0288">FMN</keyword>
<dbReference type="InterPro" id="IPR029479">
    <property type="entry name" value="Nitroreductase"/>
</dbReference>
<dbReference type="STRING" id="1123034.GCA_000685805_00839"/>
<feature type="region of interest" description="Disordered" evidence="9">
    <location>
        <begin position="1"/>
        <end position="26"/>
    </location>
</feature>
<feature type="domain" description="Nitroreductase" evidence="10">
    <location>
        <begin position="39"/>
        <end position="199"/>
    </location>
</feature>
<reference evidence="11 12" key="1">
    <citation type="submission" date="2018-06" db="EMBL/GenBank/DDBJ databases">
        <authorList>
            <consortium name="Pathogen Informatics"/>
            <person name="Doyle S."/>
        </authorList>
    </citation>
    <scope>NUCLEOTIDE SEQUENCE [LARGE SCALE GENOMIC DNA]</scope>
    <source>
        <strain evidence="11 12">NCTC10526</strain>
    </source>
</reference>
<evidence type="ECO:0000256" key="4">
    <source>
        <dbReference type="ARBA" id="ARBA00022857"/>
    </source>
</evidence>
<evidence type="ECO:0000256" key="3">
    <source>
        <dbReference type="ARBA" id="ARBA00022643"/>
    </source>
</evidence>
<dbReference type="SUPFAM" id="SSF55469">
    <property type="entry name" value="FMN-dependent nitroreductase-like"/>
    <property type="match status" value="1"/>
</dbReference>
<keyword evidence="6 7" id="KW-0520">NAD</keyword>
<gene>
    <name evidence="11" type="primary">ydjA</name>
    <name evidence="11" type="ORF">NCTC10526_01450</name>
</gene>
<keyword evidence="5 7" id="KW-0560">Oxidoreductase</keyword>
<dbReference type="InterPro" id="IPR000415">
    <property type="entry name" value="Nitroreductase-like"/>
</dbReference>
<dbReference type="InterPro" id="IPR052530">
    <property type="entry name" value="NAD(P)H_nitroreductase"/>
</dbReference>
<dbReference type="RefSeq" id="WP_081794367.1">
    <property type="nucleotide sequence ID" value="NZ_CAJHAQ010000001.1"/>
</dbReference>
<comment type="cofactor">
    <cofactor evidence="8">
        <name>FMN</name>
        <dbReference type="ChEBI" id="CHEBI:58210"/>
    </cofactor>
    <text evidence="8">Binds 1 FMN per subunit.</text>
</comment>
<evidence type="ECO:0000256" key="5">
    <source>
        <dbReference type="ARBA" id="ARBA00023002"/>
    </source>
</evidence>
<evidence type="ECO:0000256" key="6">
    <source>
        <dbReference type="ARBA" id="ARBA00023027"/>
    </source>
</evidence>
<evidence type="ECO:0000256" key="9">
    <source>
        <dbReference type="SAM" id="MobiDB-lite"/>
    </source>
</evidence>